<evidence type="ECO:0000313" key="2">
    <source>
        <dbReference type="EMBL" id="GGF98895.1"/>
    </source>
</evidence>
<dbReference type="Proteomes" id="UP000644756">
    <property type="component" value="Unassembled WGS sequence"/>
</dbReference>
<keyword evidence="1" id="KW-0472">Membrane</keyword>
<gene>
    <name evidence="2" type="ORF">GCM10010916_15210</name>
</gene>
<dbReference type="RefSeq" id="WP_188530459.1">
    <property type="nucleotide sequence ID" value="NZ_BMGR01000004.1"/>
</dbReference>
<reference evidence="2" key="1">
    <citation type="journal article" date="2014" name="Int. J. Syst. Evol. Microbiol.">
        <title>Complete genome sequence of Corynebacterium casei LMG S-19264T (=DSM 44701T), isolated from a smear-ripened cheese.</title>
        <authorList>
            <consortium name="US DOE Joint Genome Institute (JGI-PGF)"/>
            <person name="Walter F."/>
            <person name="Albersmeier A."/>
            <person name="Kalinowski J."/>
            <person name="Ruckert C."/>
        </authorList>
    </citation>
    <scope>NUCLEOTIDE SEQUENCE</scope>
    <source>
        <strain evidence="2">CGMCC 1.12987</strain>
    </source>
</reference>
<feature type="transmembrane region" description="Helical" evidence="1">
    <location>
        <begin position="32"/>
        <end position="54"/>
    </location>
</feature>
<reference evidence="2" key="2">
    <citation type="submission" date="2020-09" db="EMBL/GenBank/DDBJ databases">
        <authorList>
            <person name="Sun Q."/>
            <person name="Zhou Y."/>
        </authorList>
    </citation>
    <scope>NUCLEOTIDE SEQUENCE</scope>
    <source>
        <strain evidence="2">CGMCC 1.12987</strain>
    </source>
</reference>
<keyword evidence="3" id="KW-1185">Reference proteome</keyword>
<organism evidence="2 3">
    <name type="scientific">Paenibacillus abyssi</name>
    <dbReference type="NCBI Taxonomy" id="1340531"/>
    <lineage>
        <taxon>Bacteria</taxon>
        <taxon>Bacillati</taxon>
        <taxon>Bacillota</taxon>
        <taxon>Bacilli</taxon>
        <taxon>Bacillales</taxon>
        <taxon>Paenibacillaceae</taxon>
        <taxon>Paenibacillus</taxon>
    </lineage>
</organism>
<sequence length="101" mass="11221">MTVVIMVLLLVSSVSIWWMKRLSGKLTFFLDALGFLALLIVFAIASASIIRTLLDNAVFMTQVHEVLLNPLFIIGGAYLGPYFSALLFKNVMVGQKNIKSR</sequence>
<name>A0A917CUQ7_9BACL</name>
<evidence type="ECO:0000313" key="3">
    <source>
        <dbReference type="Proteomes" id="UP000644756"/>
    </source>
</evidence>
<evidence type="ECO:0000256" key="1">
    <source>
        <dbReference type="SAM" id="Phobius"/>
    </source>
</evidence>
<protein>
    <submittedName>
        <fullName evidence="2">Uncharacterized protein</fullName>
    </submittedName>
</protein>
<proteinExistence type="predicted"/>
<comment type="caution">
    <text evidence="2">The sequence shown here is derived from an EMBL/GenBank/DDBJ whole genome shotgun (WGS) entry which is preliminary data.</text>
</comment>
<keyword evidence="1" id="KW-0812">Transmembrane</keyword>
<accession>A0A917CUQ7</accession>
<feature type="transmembrane region" description="Helical" evidence="1">
    <location>
        <begin position="66"/>
        <end position="88"/>
    </location>
</feature>
<dbReference type="EMBL" id="BMGR01000004">
    <property type="protein sequence ID" value="GGF98895.1"/>
    <property type="molecule type" value="Genomic_DNA"/>
</dbReference>
<keyword evidence="1" id="KW-1133">Transmembrane helix</keyword>
<dbReference type="AlphaFoldDB" id="A0A917CUQ7"/>